<reference evidence="1 2" key="1">
    <citation type="journal article" date="2022" name="Plant J.">
        <title>Chromosome-level genome of Camellia lanceoleosa provides a valuable resource for understanding genome evolution and self-incompatibility.</title>
        <authorList>
            <person name="Gong W."/>
            <person name="Xiao S."/>
            <person name="Wang L."/>
            <person name="Liao Z."/>
            <person name="Chang Y."/>
            <person name="Mo W."/>
            <person name="Hu G."/>
            <person name="Li W."/>
            <person name="Zhao G."/>
            <person name="Zhu H."/>
            <person name="Hu X."/>
            <person name="Ji K."/>
            <person name="Xiang X."/>
            <person name="Song Q."/>
            <person name="Yuan D."/>
            <person name="Jin S."/>
            <person name="Zhang L."/>
        </authorList>
    </citation>
    <scope>NUCLEOTIDE SEQUENCE [LARGE SCALE GENOMIC DNA]</scope>
    <source>
        <strain evidence="1">SQ_2022a</strain>
    </source>
</reference>
<comment type="caution">
    <text evidence="1">The sequence shown here is derived from an EMBL/GenBank/DDBJ whole genome shotgun (WGS) entry which is preliminary data.</text>
</comment>
<keyword evidence="2" id="KW-1185">Reference proteome</keyword>
<organism evidence="1 2">
    <name type="scientific">Camellia lanceoleosa</name>
    <dbReference type="NCBI Taxonomy" id="1840588"/>
    <lineage>
        <taxon>Eukaryota</taxon>
        <taxon>Viridiplantae</taxon>
        <taxon>Streptophyta</taxon>
        <taxon>Embryophyta</taxon>
        <taxon>Tracheophyta</taxon>
        <taxon>Spermatophyta</taxon>
        <taxon>Magnoliopsida</taxon>
        <taxon>eudicotyledons</taxon>
        <taxon>Gunneridae</taxon>
        <taxon>Pentapetalae</taxon>
        <taxon>asterids</taxon>
        <taxon>Ericales</taxon>
        <taxon>Theaceae</taxon>
        <taxon>Camellia</taxon>
    </lineage>
</organism>
<evidence type="ECO:0000313" key="1">
    <source>
        <dbReference type="EMBL" id="KAI7990983.1"/>
    </source>
</evidence>
<evidence type="ECO:0000313" key="2">
    <source>
        <dbReference type="Proteomes" id="UP001060215"/>
    </source>
</evidence>
<proteinExistence type="predicted"/>
<accession>A0ACC0FRS6</accession>
<dbReference type="Proteomes" id="UP001060215">
    <property type="component" value="Chromosome 13"/>
</dbReference>
<sequence length="87" mass="9757">MFVRKPIMPGRIEFFSSSPLACNLSGLPSMNKEEDEPILTNDQKKKKASKAKQRPLKNNGGHGRKDSITEQSREYSGSFKEVNCSLL</sequence>
<protein>
    <submittedName>
        <fullName evidence="1">Uncharacterized protein</fullName>
    </submittedName>
</protein>
<gene>
    <name evidence="1" type="ORF">LOK49_LG12G00012</name>
</gene>
<name>A0ACC0FRS6_9ERIC</name>
<dbReference type="EMBL" id="CM045770">
    <property type="protein sequence ID" value="KAI7990983.1"/>
    <property type="molecule type" value="Genomic_DNA"/>
</dbReference>